<name>A0A212FQ46_DANPL</name>
<protein>
    <submittedName>
        <fullName evidence="2">Uncharacterized protein</fullName>
    </submittedName>
</protein>
<proteinExistence type="predicted"/>
<dbReference type="AlphaFoldDB" id="A0A212FQ46"/>
<dbReference type="Proteomes" id="UP000007151">
    <property type="component" value="Unassembled WGS sequence"/>
</dbReference>
<comment type="caution">
    <text evidence="2">The sequence shown here is derived from an EMBL/GenBank/DDBJ whole genome shotgun (WGS) entry which is preliminary data.</text>
</comment>
<reference evidence="2 3" key="1">
    <citation type="journal article" date="2011" name="Cell">
        <title>The monarch butterfly genome yields insights into long-distance migration.</title>
        <authorList>
            <person name="Zhan S."/>
            <person name="Merlin C."/>
            <person name="Boore J.L."/>
            <person name="Reppert S.M."/>
        </authorList>
    </citation>
    <scope>NUCLEOTIDE SEQUENCE [LARGE SCALE GENOMIC DNA]</scope>
    <source>
        <strain evidence="2">F-2</strain>
    </source>
</reference>
<gene>
    <name evidence="2" type="ORF">KGM_204043</name>
</gene>
<evidence type="ECO:0000313" key="2">
    <source>
        <dbReference type="EMBL" id="OWR55809.1"/>
    </source>
</evidence>
<evidence type="ECO:0000256" key="1">
    <source>
        <dbReference type="SAM" id="MobiDB-lite"/>
    </source>
</evidence>
<sequence length="256" mass="30640">MVNMVAARPWGVPCGDPNQFDLPWGSCMLPVECEAEYRIYRGDYFCGRTKFICCALQITNYDLYGGFDVSFADSSLATDSEEKRNKDRGSKERKRRKRIGERKKRLRQRMKRKRRIKRTIRRIIREIRKILNRSFRNGTTARKRKTKQLKKFIKDMKKQYIKERKAVKDIHEMELIKIDAALQKRLTEIRGVNQEFVRNSTFRDIIVNGTINKQNARILKDAYPELKEFFKTRRSGIGEKPRDHLDYDIEYGYLYY</sequence>
<dbReference type="eggNOG" id="ENOG502TA52">
    <property type="taxonomic scope" value="Eukaryota"/>
</dbReference>
<feature type="compositionally biased region" description="Basic and acidic residues" evidence="1">
    <location>
        <begin position="80"/>
        <end position="90"/>
    </location>
</feature>
<feature type="compositionally biased region" description="Basic residues" evidence="1">
    <location>
        <begin position="91"/>
        <end position="112"/>
    </location>
</feature>
<feature type="region of interest" description="Disordered" evidence="1">
    <location>
        <begin position="79"/>
        <end position="112"/>
    </location>
</feature>
<organism evidence="2 3">
    <name type="scientific">Danaus plexippus plexippus</name>
    <dbReference type="NCBI Taxonomy" id="278856"/>
    <lineage>
        <taxon>Eukaryota</taxon>
        <taxon>Metazoa</taxon>
        <taxon>Ecdysozoa</taxon>
        <taxon>Arthropoda</taxon>
        <taxon>Hexapoda</taxon>
        <taxon>Insecta</taxon>
        <taxon>Pterygota</taxon>
        <taxon>Neoptera</taxon>
        <taxon>Endopterygota</taxon>
        <taxon>Lepidoptera</taxon>
        <taxon>Glossata</taxon>
        <taxon>Ditrysia</taxon>
        <taxon>Papilionoidea</taxon>
        <taxon>Nymphalidae</taxon>
        <taxon>Danainae</taxon>
        <taxon>Danaini</taxon>
        <taxon>Danaina</taxon>
        <taxon>Danaus</taxon>
        <taxon>Danaus</taxon>
    </lineage>
</organism>
<dbReference type="KEGG" id="dpl:KGM_204043"/>
<dbReference type="EMBL" id="AGBW02000220">
    <property type="protein sequence ID" value="OWR55809.1"/>
    <property type="molecule type" value="Genomic_DNA"/>
</dbReference>
<evidence type="ECO:0000313" key="3">
    <source>
        <dbReference type="Proteomes" id="UP000007151"/>
    </source>
</evidence>
<keyword evidence="3" id="KW-1185">Reference proteome</keyword>
<dbReference type="InParanoid" id="A0A212FQ46"/>
<accession>A0A212FQ46</accession>